<dbReference type="InterPro" id="IPR012337">
    <property type="entry name" value="RNaseH-like_sf"/>
</dbReference>
<accession>A0A060SSH2</accession>
<dbReference type="PANTHER" id="PTHR46481">
    <property type="entry name" value="ZINC FINGER BED DOMAIN-CONTAINING PROTEIN 4"/>
    <property type="match status" value="1"/>
</dbReference>
<dbReference type="SUPFAM" id="SSF53098">
    <property type="entry name" value="Ribonuclease H-like"/>
    <property type="match status" value="1"/>
</dbReference>
<evidence type="ECO:0000313" key="7">
    <source>
        <dbReference type="EMBL" id="CDO75398.1"/>
    </source>
</evidence>
<sequence length="308" mass="34554">MVERGLLLKEAIDTWVFKFKEFRSLLLGAAEWATLRQLGDILTIFTKVTKEMSHARQPTLPFVLPVYEQMRVSLEEHARNVTLAPPFRNAAAAGLEKLNQYYSEAKASQYTVIATVLHPSLRVRWFNKLGDGFVTRAEAVFKHAFEDYAASFPCKDPASVPPSDQADTIGNDDDFLLEAISATEDASSSQETTTDYDMVTASELDRYLAGEGGPCQLRMPLVWWRENANRFPIIARMARDFLAIPATSVSVERLFSSSRHLCTDVRASFKATTITEAMCVKHWIRAGLLDIDARPPEPRRTTSVSQTT</sequence>
<evidence type="ECO:0000256" key="2">
    <source>
        <dbReference type="ARBA" id="ARBA00022723"/>
    </source>
</evidence>
<keyword evidence="8" id="KW-1185">Reference proteome</keyword>
<keyword evidence="5" id="KW-0539">Nucleus</keyword>
<dbReference type="OMA" id="WWRENAN"/>
<dbReference type="Proteomes" id="UP000029665">
    <property type="component" value="Unassembled WGS sequence"/>
</dbReference>
<dbReference type="GO" id="GO:0046983">
    <property type="term" value="F:protein dimerization activity"/>
    <property type="evidence" value="ECO:0007669"/>
    <property type="project" value="InterPro"/>
</dbReference>
<dbReference type="STRING" id="5643.A0A060SSH2"/>
<reference evidence="7" key="1">
    <citation type="submission" date="2014-01" db="EMBL/GenBank/DDBJ databases">
        <title>The genome of the white-rot fungus Pycnoporus cinnabarinus: a basidiomycete model with a versatile arsenal for lignocellulosic biomass breakdown.</title>
        <authorList>
            <person name="Levasseur A."/>
            <person name="Lomascolo A."/>
            <person name="Ruiz-Duenas F.J."/>
            <person name="Uzan E."/>
            <person name="Piumi F."/>
            <person name="Kues U."/>
            <person name="Ram A.F.J."/>
            <person name="Murat C."/>
            <person name="Haon M."/>
            <person name="Benoit I."/>
            <person name="Arfi Y."/>
            <person name="Chevret D."/>
            <person name="Drula E."/>
            <person name="Kwon M.J."/>
            <person name="Gouret P."/>
            <person name="Lesage-Meessen L."/>
            <person name="Lombard V."/>
            <person name="Mariette J."/>
            <person name="Noirot C."/>
            <person name="Park J."/>
            <person name="Patyshakuliyeva A."/>
            <person name="Wieneger R.A.B."/>
            <person name="Wosten H.A.B."/>
            <person name="Martin F."/>
            <person name="Coutinho P.M."/>
            <person name="de Vries R."/>
            <person name="Martinez A.T."/>
            <person name="Klopp C."/>
            <person name="Pontarotti P."/>
            <person name="Henrissat B."/>
            <person name="Record E."/>
        </authorList>
    </citation>
    <scope>NUCLEOTIDE SEQUENCE [LARGE SCALE GENOMIC DNA]</scope>
    <source>
        <strain evidence="7">BRFM137</strain>
    </source>
</reference>
<evidence type="ECO:0000256" key="4">
    <source>
        <dbReference type="ARBA" id="ARBA00022833"/>
    </source>
</evidence>
<dbReference type="PANTHER" id="PTHR46481:SF10">
    <property type="entry name" value="ZINC FINGER BED DOMAIN-CONTAINING PROTEIN 39"/>
    <property type="match status" value="1"/>
</dbReference>
<evidence type="ECO:0000256" key="5">
    <source>
        <dbReference type="ARBA" id="ARBA00023242"/>
    </source>
</evidence>
<feature type="domain" description="HAT C-terminal dimerisation" evidence="6">
    <location>
        <begin position="219"/>
        <end position="284"/>
    </location>
</feature>
<evidence type="ECO:0000259" key="6">
    <source>
        <dbReference type="Pfam" id="PF05699"/>
    </source>
</evidence>
<dbReference type="AlphaFoldDB" id="A0A060SSH2"/>
<dbReference type="EMBL" id="CCBP010000270">
    <property type="protein sequence ID" value="CDO75398.1"/>
    <property type="molecule type" value="Genomic_DNA"/>
</dbReference>
<evidence type="ECO:0000256" key="3">
    <source>
        <dbReference type="ARBA" id="ARBA00022771"/>
    </source>
</evidence>
<proteinExistence type="predicted"/>
<organism evidence="7 8">
    <name type="scientific">Pycnoporus cinnabarinus</name>
    <name type="common">Cinnabar-red polypore</name>
    <name type="synonym">Trametes cinnabarina</name>
    <dbReference type="NCBI Taxonomy" id="5643"/>
    <lineage>
        <taxon>Eukaryota</taxon>
        <taxon>Fungi</taxon>
        <taxon>Dikarya</taxon>
        <taxon>Basidiomycota</taxon>
        <taxon>Agaricomycotina</taxon>
        <taxon>Agaricomycetes</taxon>
        <taxon>Polyporales</taxon>
        <taxon>Polyporaceae</taxon>
        <taxon>Trametes</taxon>
    </lineage>
</organism>
<dbReference type="GO" id="GO:0008270">
    <property type="term" value="F:zinc ion binding"/>
    <property type="evidence" value="ECO:0007669"/>
    <property type="project" value="UniProtKB-KW"/>
</dbReference>
<protein>
    <recommendedName>
        <fullName evidence="6">HAT C-terminal dimerisation domain-containing protein</fullName>
    </recommendedName>
</protein>
<gene>
    <name evidence="7" type="ORF">BN946_scf184855.g1</name>
</gene>
<comment type="caution">
    <text evidence="7">The sequence shown here is derived from an EMBL/GenBank/DDBJ whole genome shotgun (WGS) entry which is preliminary data.</text>
</comment>
<dbReference type="InterPro" id="IPR008906">
    <property type="entry name" value="HATC_C_dom"/>
</dbReference>
<evidence type="ECO:0000256" key="1">
    <source>
        <dbReference type="ARBA" id="ARBA00004123"/>
    </source>
</evidence>
<keyword evidence="2" id="KW-0479">Metal-binding</keyword>
<keyword evidence="4" id="KW-0862">Zinc</keyword>
<dbReference type="OrthoDB" id="2757089at2759"/>
<dbReference type="GO" id="GO:0005634">
    <property type="term" value="C:nucleus"/>
    <property type="evidence" value="ECO:0007669"/>
    <property type="project" value="UniProtKB-SubCell"/>
</dbReference>
<keyword evidence="3" id="KW-0863">Zinc-finger</keyword>
<evidence type="ECO:0000313" key="8">
    <source>
        <dbReference type="Proteomes" id="UP000029665"/>
    </source>
</evidence>
<dbReference type="Pfam" id="PF05699">
    <property type="entry name" value="Dimer_Tnp_hAT"/>
    <property type="match status" value="1"/>
</dbReference>
<dbReference type="HOGENOM" id="CLU_009123_4_6_1"/>
<comment type="subcellular location">
    <subcellularLocation>
        <location evidence="1">Nucleus</location>
    </subcellularLocation>
</comment>
<name>A0A060SSH2_PYCCI</name>
<dbReference type="InterPro" id="IPR052035">
    <property type="entry name" value="ZnF_BED_domain_contain"/>
</dbReference>